<evidence type="ECO:0000313" key="1">
    <source>
        <dbReference type="EMBL" id="BDR52735.1"/>
    </source>
</evidence>
<proteinExistence type="predicted"/>
<dbReference type="EMBL" id="AP026798">
    <property type="protein sequence ID" value="BDR52735.1"/>
    <property type="molecule type" value="Genomic_DNA"/>
</dbReference>
<evidence type="ECO:0008006" key="3">
    <source>
        <dbReference type="Google" id="ProtNLM"/>
    </source>
</evidence>
<keyword evidence="2" id="KW-1185">Reference proteome</keyword>
<evidence type="ECO:0000313" key="2">
    <source>
        <dbReference type="Proteomes" id="UP001321766"/>
    </source>
</evidence>
<gene>
    <name evidence="1" type="ORF">KIM372_06420</name>
</gene>
<sequence length="224" mass="24037">MEQIDARPRLVIATAGAEPRVMAPGKDLEQTAAYQAVAILDAWTSLYALGVDARLDLLTAWMRTVALCKPRAQGGQALILGESDPSLVQALMTWHPDLLAAAELADRAQTGLPPTVALASLWGNRQAVSWAIGQLGANLDGDMGLLEVAGEQMPSLMGPVPIAPQSNLAVKPLEGTGDRVRALVRVPVAQRDELALRLHRIISTYMASRGRSELRFCMDPKDLT</sequence>
<reference evidence="1 2" key="1">
    <citation type="journal article" date="2023" name="Microbiol. Spectr.">
        <title>Symbiosis of Carpenter Bees with Uncharacterized Lactic Acid Bacteria Showing NAD Auxotrophy.</title>
        <authorList>
            <person name="Kawasaki S."/>
            <person name="Ozawa K."/>
            <person name="Mori T."/>
            <person name="Yamamoto A."/>
            <person name="Ito M."/>
            <person name="Ohkuma M."/>
            <person name="Sakamoto M."/>
            <person name="Matsutani M."/>
        </authorList>
    </citation>
    <scope>NUCLEOTIDE SEQUENCE [LARGE SCALE GENOMIC DNA]</scope>
    <source>
        <strain evidence="1 2">Kim37-2</strain>
    </source>
</reference>
<accession>A0ABM8B7Q0</accession>
<name>A0ABM8B7Q0_9BIFI</name>
<protein>
    <recommendedName>
        <fullName evidence="3">Primosome assembly protein PriA</fullName>
    </recommendedName>
</protein>
<dbReference type="Proteomes" id="UP001321766">
    <property type="component" value="Chromosome"/>
</dbReference>
<organism evidence="1 2">
    <name type="scientific">Bombiscardovia nodaiensis</name>
    <dbReference type="NCBI Taxonomy" id="2932181"/>
    <lineage>
        <taxon>Bacteria</taxon>
        <taxon>Bacillati</taxon>
        <taxon>Actinomycetota</taxon>
        <taxon>Actinomycetes</taxon>
        <taxon>Bifidobacteriales</taxon>
        <taxon>Bifidobacteriaceae</taxon>
        <taxon>Bombiscardovia</taxon>
    </lineage>
</organism>